<comment type="caution">
    <text evidence="1">The sequence shown here is derived from an EMBL/GenBank/DDBJ whole genome shotgun (WGS) entry which is preliminary data.</text>
</comment>
<accession>A0ABP3SGN3</accession>
<reference evidence="2" key="1">
    <citation type="journal article" date="2019" name="Int. J. Syst. Evol. Microbiol.">
        <title>The Global Catalogue of Microorganisms (GCM) 10K type strain sequencing project: providing services to taxonomists for standard genome sequencing and annotation.</title>
        <authorList>
            <consortium name="The Broad Institute Genomics Platform"/>
            <consortium name="The Broad Institute Genome Sequencing Center for Infectious Disease"/>
            <person name="Wu L."/>
            <person name="Ma J."/>
        </authorList>
    </citation>
    <scope>NUCLEOTIDE SEQUENCE [LARGE SCALE GENOMIC DNA]</scope>
    <source>
        <strain evidence="2">JCM 10367</strain>
    </source>
</reference>
<dbReference type="EMBL" id="BAAAGU010000009">
    <property type="protein sequence ID" value="GAA0637580.1"/>
    <property type="molecule type" value="Genomic_DNA"/>
</dbReference>
<protein>
    <submittedName>
        <fullName evidence="1">Uncharacterized protein</fullName>
    </submittedName>
</protein>
<dbReference type="RefSeq" id="WP_343998355.1">
    <property type="nucleotide sequence ID" value="NZ_BAAAGU010000009.1"/>
</dbReference>
<name>A0ABP3SGN3_9ACTN</name>
<proteinExistence type="predicted"/>
<organism evidence="1 2">
    <name type="scientific">Streptomyces thermocarboxydovorans</name>
    <dbReference type="NCBI Taxonomy" id="59298"/>
    <lineage>
        <taxon>Bacteria</taxon>
        <taxon>Bacillati</taxon>
        <taxon>Actinomycetota</taxon>
        <taxon>Actinomycetes</taxon>
        <taxon>Kitasatosporales</taxon>
        <taxon>Streptomycetaceae</taxon>
        <taxon>Streptomyces</taxon>
    </lineage>
</organism>
<evidence type="ECO:0000313" key="2">
    <source>
        <dbReference type="Proteomes" id="UP001500724"/>
    </source>
</evidence>
<dbReference type="Proteomes" id="UP001500724">
    <property type="component" value="Unassembled WGS sequence"/>
</dbReference>
<keyword evidence="2" id="KW-1185">Reference proteome</keyword>
<sequence>MARRTDRQPPNHNTLTCYTNYGCRLPECVNRYRQWNRNRVDAIKAGQWQPLVDAEPVRRHLRMLGRHGISIRQAAVLAGISPRSLHPLFHRPVRHTVRPEIARAVLAIDPEQVTPTRVDATGTARRIQALVADGWPMKHLANPLGLYPSYVPALISRSEEGKPIRATTAAKVADAYTRLAGQKPTRHGVSRRLAKQARNYAAARRWPTTGYWADRMDVIDDPHFQPEYGLGKRQIIAQEAHWIMRAGGLDRATAAARLGVDKSYLDHALRDHPEYDLETAA</sequence>
<gene>
    <name evidence="1" type="ORF">GCM10009535_12490</name>
</gene>
<evidence type="ECO:0000313" key="1">
    <source>
        <dbReference type="EMBL" id="GAA0637580.1"/>
    </source>
</evidence>